<name>A0A1T1AX21_RHOFE</name>
<evidence type="ECO:0000256" key="2">
    <source>
        <dbReference type="SAM" id="Phobius"/>
    </source>
</evidence>
<reference evidence="3 4" key="1">
    <citation type="submission" date="2017-01" db="EMBL/GenBank/DDBJ databases">
        <title>Genome sequencing of Rhodoferax fermentans JCM 7819.</title>
        <authorList>
            <person name="Kim Y.J."/>
            <person name="Farh M.E.-A."/>
            <person name="Yang D.-C."/>
        </authorList>
    </citation>
    <scope>NUCLEOTIDE SEQUENCE [LARGE SCALE GENOMIC DNA]</scope>
    <source>
        <strain evidence="3 4">JCM 7819</strain>
    </source>
</reference>
<sequence>MSPTDSQLAAFKAIRQEAQSLMRTRLTSEVRDSLERILHITRVQINAGNAALQAQDNPAPAKPQGLQERLSQTPSEKRSRIIWVVVIALWVVVGYIGSQNIKQILQIPPETAQAAEADPAVEAPATAPPEAAAEPAQKTSK</sequence>
<keyword evidence="2" id="KW-0812">Transmembrane</keyword>
<evidence type="ECO:0000256" key="1">
    <source>
        <dbReference type="SAM" id="MobiDB-lite"/>
    </source>
</evidence>
<evidence type="ECO:0000313" key="4">
    <source>
        <dbReference type="Proteomes" id="UP000190750"/>
    </source>
</evidence>
<dbReference type="AlphaFoldDB" id="A0A1T1AX21"/>
<accession>A0A1T1AX21</accession>
<dbReference type="Proteomes" id="UP000190750">
    <property type="component" value="Unassembled WGS sequence"/>
</dbReference>
<keyword evidence="2" id="KW-1133">Transmembrane helix</keyword>
<feature type="transmembrane region" description="Helical" evidence="2">
    <location>
        <begin position="81"/>
        <end position="98"/>
    </location>
</feature>
<dbReference type="RefSeq" id="WP_078366554.1">
    <property type="nucleotide sequence ID" value="NZ_MTJN01000002.1"/>
</dbReference>
<comment type="caution">
    <text evidence="3">The sequence shown here is derived from an EMBL/GenBank/DDBJ whole genome shotgun (WGS) entry which is preliminary data.</text>
</comment>
<dbReference type="EMBL" id="MTJN01000002">
    <property type="protein sequence ID" value="OOV08666.1"/>
    <property type="molecule type" value="Genomic_DNA"/>
</dbReference>
<proteinExistence type="predicted"/>
<gene>
    <name evidence="3" type="ORF">RF819_19950</name>
</gene>
<protein>
    <submittedName>
        <fullName evidence="3">Uncharacterized protein</fullName>
    </submittedName>
</protein>
<keyword evidence="4" id="KW-1185">Reference proteome</keyword>
<evidence type="ECO:0000313" key="3">
    <source>
        <dbReference type="EMBL" id="OOV08666.1"/>
    </source>
</evidence>
<keyword evidence="2" id="KW-0472">Membrane</keyword>
<feature type="region of interest" description="Disordered" evidence="1">
    <location>
        <begin position="49"/>
        <end position="76"/>
    </location>
</feature>
<organism evidence="3 4">
    <name type="scientific">Rhodoferax fermentans</name>
    <dbReference type="NCBI Taxonomy" id="28066"/>
    <lineage>
        <taxon>Bacteria</taxon>
        <taxon>Pseudomonadati</taxon>
        <taxon>Pseudomonadota</taxon>
        <taxon>Betaproteobacteria</taxon>
        <taxon>Burkholderiales</taxon>
        <taxon>Comamonadaceae</taxon>
        <taxon>Rhodoferax</taxon>
    </lineage>
</organism>
<feature type="region of interest" description="Disordered" evidence="1">
    <location>
        <begin position="112"/>
        <end position="141"/>
    </location>
</feature>